<proteinExistence type="predicted"/>
<sequence length="392" mass="41872">MQVQRVFVQRVFVQRVFVQRVFVQRVFVQRVFVQRVFVLTVHKALQALHQGFDGAGQRPARLDDDLMVSWPESSWSSSLTLKQTLLMPPCSTLSWSQPSSQGTREGGRLASSVGGSPASLWSCVGSEAQAAFPVSATLAVHRAVAAVQAHLPALLLLLLVPIQARAAPGGSAHAGHTVLGAIQGVLAPKADAEGPASRGGALGVGDLHEVDVAVGGNKVHAAQRVRAAARLPEGGPRLVPQLQGELGETRGDTSLDLPELKLRHGHDSVALGDELAAVTNKEAVVAREGLQDLWTRETPDVALDAGRADVLVDDAVLQVDVIHRHADQWQLIGEGESAQPVKEIKTPDLGMIPPEDTRNRVPERVWKSQCWAEPRSNTWGSSDVDTSPGTAV</sequence>
<name>A0A4Z2I9G1_9TELE</name>
<dbReference type="Proteomes" id="UP000314294">
    <property type="component" value="Unassembled WGS sequence"/>
</dbReference>
<dbReference type="EMBL" id="SRLO01000112">
    <property type="protein sequence ID" value="TNN74577.1"/>
    <property type="molecule type" value="Genomic_DNA"/>
</dbReference>
<evidence type="ECO:0000313" key="1">
    <source>
        <dbReference type="EMBL" id="TNN74577.1"/>
    </source>
</evidence>
<accession>A0A4Z2I9G1</accession>
<reference evidence="1 2" key="1">
    <citation type="submission" date="2019-03" db="EMBL/GenBank/DDBJ databases">
        <title>First draft genome of Liparis tanakae, snailfish: a comprehensive survey of snailfish specific genes.</title>
        <authorList>
            <person name="Kim W."/>
            <person name="Song I."/>
            <person name="Jeong J.-H."/>
            <person name="Kim D."/>
            <person name="Kim S."/>
            <person name="Ryu S."/>
            <person name="Song J.Y."/>
            <person name="Lee S.K."/>
        </authorList>
    </citation>
    <scope>NUCLEOTIDE SEQUENCE [LARGE SCALE GENOMIC DNA]</scope>
    <source>
        <tissue evidence="1">Muscle</tissue>
    </source>
</reference>
<organism evidence="1 2">
    <name type="scientific">Liparis tanakae</name>
    <name type="common">Tanaka's snailfish</name>
    <dbReference type="NCBI Taxonomy" id="230148"/>
    <lineage>
        <taxon>Eukaryota</taxon>
        <taxon>Metazoa</taxon>
        <taxon>Chordata</taxon>
        <taxon>Craniata</taxon>
        <taxon>Vertebrata</taxon>
        <taxon>Euteleostomi</taxon>
        <taxon>Actinopterygii</taxon>
        <taxon>Neopterygii</taxon>
        <taxon>Teleostei</taxon>
        <taxon>Neoteleostei</taxon>
        <taxon>Acanthomorphata</taxon>
        <taxon>Eupercaria</taxon>
        <taxon>Perciformes</taxon>
        <taxon>Cottioidei</taxon>
        <taxon>Cottales</taxon>
        <taxon>Liparidae</taxon>
        <taxon>Liparis</taxon>
    </lineage>
</organism>
<dbReference type="AlphaFoldDB" id="A0A4Z2I9G1"/>
<gene>
    <name evidence="1" type="ORF">EYF80_015124</name>
</gene>
<keyword evidence="2" id="KW-1185">Reference proteome</keyword>
<evidence type="ECO:0000313" key="2">
    <source>
        <dbReference type="Proteomes" id="UP000314294"/>
    </source>
</evidence>
<comment type="caution">
    <text evidence="1">The sequence shown here is derived from an EMBL/GenBank/DDBJ whole genome shotgun (WGS) entry which is preliminary data.</text>
</comment>
<protein>
    <submittedName>
        <fullName evidence="1">Uncharacterized protein</fullName>
    </submittedName>
</protein>